<accession>A0ABT5AZ32</accession>
<name>A0ABT5AZ32_9BACT</name>
<evidence type="ECO:0000256" key="3">
    <source>
        <dbReference type="ARBA" id="ARBA00023163"/>
    </source>
</evidence>
<dbReference type="InterPro" id="IPR008984">
    <property type="entry name" value="SMAD_FHA_dom_sf"/>
</dbReference>
<dbReference type="InterPro" id="IPR016032">
    <property type="entry name" value="Sig_transdc_resp-reg_C-effctor"/>
</dbReference>
<dbReference type="SMART" id="SM00421">
    <property type="entry name" value="HTH_LUXR"/>
    <property type="match status" value="1"/>
</dbReference>
<evidence type="ECO:0000256" key="2">
    <source>
        <dbReference type="ARBA" id="ARBA00023125"/>
    </source>
</evidence>
<keyword evidence="3" id="KW-0804">Transcription</keyword>
<keyword evidence="2" id="KW-0238">DNA-binding</keyword>
<keyword evidence="1" id="KW-0805">Transcription regulation</keyword>
<dbReference type="PANTHER" id="PTHR44688">
    <property type="entry name" value="DNA-BINDING TRANSCRIPTIONAL ACTIVATOR DEVR_DOSR"/>
    <property type="match status" value="1"/>
</dbReference>
<reference evidence="6 7" key="1">
    <citation type="submission" date="2022-11" db="EMBL/GenBank/DDBJ databases">
        <title>Minimal conservation of predation-associated metabolite biosynthetic gene clusters underscores biosynthetic potential of Myxococcota including descriptions for ten novel species: Archangium lansinium sp. nov., Myxococcus landrumus sp. nov., Nannocystis bai.</title>
        <authorList>
            <person name="Ahearne A."/>
            <person name="Stevens C."/>
            <person name="Dowd S."/>
        </authorList>
    </citation>
    <scope>NUCLEOTIDE SEQUENCE [LARGE SCALE GENOMIC DNA]</scope>
    <source>
        <strain evidence="6 7">NCELM</strain>
    </source>
</reference>
<dbReference type="Pfam" id="PF00196">
    <property type="entry name" value="GerE"/>
    <property type="match status" value="1"/>
</dbReference>
<evidence type="ECO:0000259" key="4">
    <source>
        <dbReference type="PROSITE" id="PS50006"/>
    </source>
</evidence>
<dbReference type="InterPro" id="IPR000792">
    <property type="entry name" value="Tscrpt_reg_LuxR_C"/>
</dbReference>
<dbReference type="InterPro" id="IPR000253">
    <property type="entry name" value="FHA_dom"/>
</dbReference>
<evidence type="ECO:0000259" key="5">
    <source>
        <dbReference type="PROSITE" id="PS50043"/>
    </source>
</evidence>
<dbReference type="PROSITE" id="PS50043">
    <property type="entry name" value="HTH_LUXR_2"/>
    <property type="match status" value="1"/>
</dbReference>
<dbReference type="Gene3D" id="1.10.10.10">
    <property type="entry name" value="Winged helix-like DNA-binding domain superfamily/Winged helix DNA-binding domain"/>
    <property type="match status" value="1"/>
</dbReference>
<dbReference type="SUPFAM" id="SSF49879">
    <property type="entry name" value="SMAD/FHA domain"/>
    <property type="match status" value="1"/>
</dbReference>
<feature type="domain" description="FHA" evidence="4">
    <location>
        <begin position="42"/>
        <end position="92"/>
    </location>
</feature>
<dbReference type="SUPFAM" id="SSF46894">
    <property type="entry name" value="C-terminal effector domain of the bipartite response regulators"/>
    <property type="match status" value="1"/>
</dbReference>
<keyword evidence="7" id="KW-1185">Reference proteome</keyword>
<evidence type="ECO:0000256" key="1">
    <source>
        <dbReference type="ARBA" id="ARBA00023015"/>
    </source>
</evidence>
<sequence>MTDDDTTLRPVTIHRRTTARPLIRVIAGKRRGEAFVLDRRESTIGRDASATLRFEDRGLSRLHAKLLLASGGLISILDLDSTNGTFVNGTRVGLSAVREGDQIQLGPEVVLQLALEDVPTAARQREPLPLSPRQLEVARLVATGMTNTEIAEKLGLSPRTVTSHLDHIYARLGISSRAALTRALALAGELATE</sequence>
<dbReference type="SMART" id="SM00240">
    <property type="entry name" value="FHA"/>
    <property type="match status" value="1"/>
</dbReference>
<dbReference type="CDD" id="cd00060">
    <property type="entry name" value="FHA"/>
    <property type="match status" value="1"/>
</dbReference>
<dbReference type="RefSeq" id="WP_271994981.1">
    <property type="nucleotide sequence ID" value="NZ_JAQNDN010000001.1"/>
</dbReference>
<dbReference type="Proteomes" id="UP001217838">
    <property type="component" value="Unassembled WGS sequence"/>
</dbReference>
<evidence type="ECO:0000313" key="6">
    <source>
        <dbReference type="EMBL" id="MDC0667099.1"/>
    </source>
</evidence>
<comment type="caution">
    <text evidence="6">The sequence shown here is derived from an EMBL/GenBank/DDBJ whole genome shotgun (WGS) entry which is preliminary data.</text>
</comment>
<feature type="domain" description="HTH luxR-type" evidence="5">
    <location>
        <begin position="123"/>
        <end position="188"/>
    </location>
</feature>
<organism evidence="6 7">
    <name type="scientific">Nannocystis radixulma</name>
    <dbReference type="NCBI Taxonomy" id="2995305"/>
    <lineage>
        <taxon>Bacteria</taxon>
        <taxon>Pseudomonadati</taxon>
        <taxon>Myxococcota</taxon>
        <taxon>Polyangia</taxon>
        <taxon>Nannocystales</taxon>
        <taxon>Nannocystaceae</taxon>
        <taxon>Nannocystis</taxon>
    </lineage>
</organism>
<dbReference type="PANTHER" id="PTHR44688:SF16">
    <property type="entry name" value="DNA-BINDING TRANSCRIPTIONAL ACTIVATOR DEVR_DOSR"/>
    <property type="match status" value="1"/>
</dbReference>
<gene>
    <name evidence="6" type="ORF">POL58_05090</name>
</gene>
<dbReference type="Pfam" id="PF00498">
    <property type="entry name" value="FHA"/>
    <property type="match status" value="1"/>
</dbReference>
<dbReference type="PRINTS" id="PR00038">
    <property type="entry name" value="HTHLUXR"/>
</dbReference>
<dbReference type="PROSITE" id="PS50006">
    <property type="entry name" value="FHA_DOMAIN"/>
    <property type="match status" value="1"/>
</dbReference>
<dbReference type="CDD" id="cd06170">
    <property type="entry name" value="LuxR_C_like"/>
    <property type="match status" value="1"/>
</dbReference>
<proteinExistence type="predicted"/>
<dbReference type="Gene3D" id="2.60.200.20">
    <property type="match status" value="1"/>
</dbReference>
<dbReference type="InterPro" id="IPR036388">
    <property type="entry name" value="WH-like_DNA-bd_sf"/>
</dbReference>
<protein>
    <submittedName>
        <fullName evidence="6">LuxR C-terminal-related transcriptional regulator</fullName>
    </submittedName>
</protein>
<dbReference type="EMBL" id="JAQNDN010000001">
    <property type="protein sequence ID" value="MDC0667099.1"/>
    <property type="molecule type" value="Genomic_DNA"/>
</dbReference>
<dbReference type="PROSITE" id="PS00622">
    <property type="entry name" value="HTH_LUXR_1"/>
    <property type="match status" value="1"/>
</dbReference>
<evidence type="ECO:0000313" key="7">
    <source>
        <dbReference type="Proteomes" id="UP001217838"/>
    </source>
</evidence>